<keyword evidence="8 12" id="KW-1133">Transmembrane helix</keyword>
<evidence type="ECO:0000256" key="11">
    <source>
        <dbReference type="SAM" id="Coils"/>
    </source>
</evidence>
<accession>A0A244CQP1</accession>
<dbReference type="InterPro" id="IPR045863">
    <property type="entry name" value="CorA_TM1_TM2"/>
</dbReference>
<evidence type="ECO:0000313" key="13">
    <source>
        <dbReference type="EMBL" id="OUL57806.1"/>
    </source>
</evidence>
<reference evidence="13 14" key="1">
    <citation type="submission" date="2017-02" db="EMBL/GenBank/DDBJ databases">
        <title>Pseudoalteromonas ulvae TC14 Genome.</title>
        <authorList>
            <person name="Molmeret M."/>
        </authorList>
    </citation>
    <scope>NUCLEOTIDE SEQUENCE [LARGE SCALE GENOMIC DNA]</scope>
    <source>
        <strain evidence="13">TC14</strain>
    </source>
</reference>
<keyword evidence="14" id="KW-1185">Reference proteome</keyword>
<evidence type="ECO:0000256" key="1">
    <source>
        <dbReference type="ARBA" id="ARBA00004651"/>
    </source>
</evidence>
<dbReference type="Proteomes" id="UP000194841">
    <property type="component" value="Unassembled WGS sequence"/>
</dbReference>
<dbReference type="EMBL" id="MWPV01000003">
    <property type="protein sequence ID" value="OUL57806.1"/>
    <property type="molecule type" value="Genomic_DNA"/>
</dbReference>
<protein>
    <submittedName>
        <fullName evidence="13">Zinc transporter ZntB</fullName>
    </submittedName>
</protein>
<evidence type="ECO:0000256" key="12">
    <source>
        <dbReference type="SAM" id="Phobius"/>
    </source>
</evidence>
<gene>
    <name evidence="13" type="ORF">B1199_12185</name>
</gene>
<evidence type="ECO:0000313" key="14">
    <source>
        <dbReference type="Proteomes" id="UP000194841"/>
    </source>
</evidence>
<name>A0A244CQP1_PSEDV</name>
<keyword evidence="6 12" id="KW-0812">Transmembrane</keyword>
<keyword evidence="9" id="KW-0406">Ion transport</keyword>
<evidence type="ECO:0000256" key="6">
    <source>
        <dbReference type="ARBA" id="ARBA00022692"/>
    </source>
</evidence>
<evidence type="ECO:0000256" key="5">
    <source>
        <dbReference type="ARBA" id="ARBA00022519"/>
    </source>
</evidence>
<dbReference type="GO" id="GO:0015095">
    <property type="term" value="F:magnesium ion transmembrane transporter activity"/>
    <property type="evidence" value="ECO:0007669"/>
    <property type="project" value="TreeGrafter"/>
</dbReference>
<dbReference type="RefSeq" id="WP_086744388.1">
    <property type="nucleotide sequence ID" value="NZ_MWPV01000003.1"/>
</dbReference>
<dbReference type="InterPro" id="IPR002523">
    <property type="entry name" value="MgTranspt_CorA/ZnTranspt_ZntB"/>
</dbReference>
<keyword evidence="11" id="KW-0175">Coiled coil</keyword>
<keyword evidence="7" id="KW-0862">Zinc</keyword>
<evidence type="ECO:0000256" key="9">
    <source>
        <dbReference type="ARBA" id="ARBA00023065"/>
    </source>
</evidence>
<dbReference type="Gene3D" id="3.30.460.20">
    <property type="entry name" value="CorA soluble domain-like"/>
    <property type="match status" value="1"/>
</dbReference>
<evidence type="ECO:0000256" key="10">
    <source>
        <dbReference type="ARBA" id="ARBA00023136"/>
    </source>
</evidence>
<evidence type="ECO:0000256" key="4">
    <source>
        <dbReference type="ARBA" id="ARBA00022475"/>
    </source>
</evidence>
<proteinExistence type="inferred from homology"/>
<feature type="transmembrane region" description="Helical" evidence="12">
    <location>
        <begin position="262"/>
        <end position="284"/>
    </location>
</feature>
<keyword evidence="5" id="KW-0997">Cell inner membrane</keyword>
<dbReference type="Gene3D" id="1.20.58.340">
    <property type="entry name" value="Magnesium transport protein CorA, transmembrane region"/>
    <property type="match status" value="2"/>
</dbReference>
<evidence type="ECO:0000256" key="8">
    <source>
        <dbReference type="ARBA" id="ARBA00022989"/>
    </source>
</evidence>
<comment type="similarity">
    <text evidence="2">Belongs to the CorA metal ion transporter (MIT) (TC 1.A.35) family.</text>
</comment>
<dbReference type="GO" id="GO:0050897">
    <property type="term" value="F:cobalt ion binding"/>
    <property type="evidence" value="ECO:0007669"/>
    <property type="project" value="TreeGrafter"/>
</dbReference>
<dbReference type="PANTHER" id="PTHR46494">
    <property type="entry name" value="CORA FAMILY METAL ION TRANSPORTER (EUROFUNG)"/>
    <property type="match status" value="1"/>
</dbReference>
<keyword evidence="10 12" id="KW-0472">Membrane</keyword>
<dbReference type="SUPFAM" id="SSF143865">
    <property type="entry name" value="CorA soluble domain-like"/>
    <property type="match status" value="1"/>
</dbReference>
<sequence length="322" mass="36571">MTSSLVHALLLNGDGGAVELTAEQVERWQPSDGKLWLHFDYGQHDSVSWIRDKLQLPSLACDSLLAGETRPRSVAIEQGCLLFLRGVNLNPEQTPEDMVSIRIYADEHRLISTRKRRLLSVNHLKETLLAGKGPLSISQIISQLSLGLISRMENVIDNLDEKLDSFEQELVTGQSNHSHQELSQIRRQTITLKRYIKPQRDALKQFLSAKYSWFDVNEEQQLTESINHLTRFIEELDMAIERAQIVYEEIANVISEQVNKRMYIMSIVAAIFLPLGFLTGLLGINIGGVPGVDNPYAFTIFVCLLVMLTFGLAGYFRFKKWI</sequence>
<organism evidence="13 14">
    <name type="scientific">Pseudoalteromonas ulvae</name>
    <dbReference type="NCBI Taxonomy" id="107327"/>
    <lineage>
        <taxon>Bacteria</taxon>
        <taxon>Pseudomonadati</taxon>
        <taxon>Pseudomonadota</taxon>
        <taxon>Gammaproteobacteria</taxon>
        <taxon>Alteromonadales</taxon>
        <taxon>Pseudoalteromonadaceae</taxon>
        <taxon>Pseudoalteromonas</taxon>
    </lineage>
</organism>
<comment type="subcellular location">
    <subcellularLocation>
        <location evidence="1">Cell membrane</location>
        <topology evidence="1">Multi-pass membrane protein</topology>
    </subcellularLocation>
</comment>
<evidence type="ECO:0000256" key="3">
    <source>
        <dbReference type="ARBA" id="ARBA00022448"/>
    </source>
</evidence>
<dbReference type="CDD" id="cd12833">
    <property type="entry name" value="ZntB-like_1"/>
    <property type="match status" value="1"/>
</dbReference>
<evidence type="ECO:0000256" key="2">
    <source>
        <dbReference type="ARBA" id="ARBA00009765"/>
    </source>
</evidence>
<keyword evidence="3" id="KW-0813">Transport</keyword>
<dbReference type="SUPFAM" id="SSF144083">
    <property type="entry name" value="Magnesium transport protein CorA, transmembrane region"/>
    <property type="match status" value="1"/>
</dbReference>
<dbReference type="PANTHER" id="PTHR46494:SF3">
    <property type="entry name" value="ZINC TRANSPORT PROTEIN ZNTB"/>
    <property type="match status" value="1"/>
</dbReference>
<comment type="caution">
    <text evidence="13">The sequence shown here is derived from an EMBL/GenBank/DDBJ whole genome shotgun (WGS) entry which is preliminary data.</text>
</comment>
<dbReference type="Pfam" id="PF01544">
    <property type="entry name" value="CorA"/>
    <property type="match status" value="1"/>
</dbReference>
<feature type="transmembrane region" description="Helical" evidence="12">
    <location>
        <begin position="296"/>
        <end position="316"/>
    </location>
</feature>
<dbReference type="GO" id="GO:0015087">
    <property type="term" value="F:cobalt ion transmembrane transporter activity"/>
    <property type="evidence" value="ECO:0007669"/>
    <property type="project" value="TreeGrafter"/>
</dbReference>
<keyword evidence="4" id="KW-1003">Cell membrane</keyword>
<dbReference type="OrthoDB" id="9803484at2"/>
<dbReference type="AlphaFoldDB" id="A0A244CQP1"/>
<evidence type="ECO:0000256" key="7">
    <source>
        <dbReference type="ARBA" id="ARBA00022833"/>
    </source>
</evidence>
<feature type="coiled-coil region" evidence="11">
    <location>
        <begin position="149"/>
        <end position="176"/>
    </location>
</feature>
<dbReference type="GO" id="GO:0000287">
    <property type="term" value="F:magnesium ion binding"/>
    <property type="evidence" value="ECO:0007669"/>
    <property type="project" value="TreeGrafter"/>
</dbReference>
<dbReference type="GO" id="GO:0005886">
    <property type="term" value="C:plasma membrane"/>
    <property type="evidence" value="ECO:0007669"/>
    <property type="project" value="UniProtKB-SubCell"/>
</dbReference>
<dbReference type="InterPro" id="IPR045861">
    <property type="entry name" value="CorA_cytoplasmic_dom"/>
</dbReference>